<dbReference type="Proteomes" id="UP000261811">
    <property type="component" value="Unassembled WGS sequence"/>
</dbReference>
<dbReference type="InterPro" id="IPR051540">
    <property type="entry name" value="S-2-haloacid_dehalogenase"/>
</dbReference>
<evidence type="ECO:0000313" key="3">
    <source>
        <dbReference type="Proteomes" id="UP000261811"/>
    </source>
</evidence>
<accession>A0A372JII6</accession>
<dbReference type="RefSeq" id="WP_117359038.1">
    <property type="nucleotide sequence ID" value="NZ_QURH01000321.1"/>
</dbReference>
<proteinExistence type="predicted"/>
<keyword evidence="1 2" id="KW-0378">Hydrolase</keyword>
<evidence type="ECO:0000256" key="1">
    <source>
        <dbReference type="ARBA" id="ARBA00022801"/>
    </source>
</evidence>
<keyword evidence="3" id="KW-1185">Reference proteome</keyword>
<dbReference type="InterPro" id="IPR036412">
    <property type="entry name" value="HAD-like_sf"/>
</dbReference>
<dbReference type="Pfam" id="PF00702">
    <property type="entry name" value="Hydrolase"/>
    <property type="match status" value="1"/>
</dbReference>
<dbReference type="EMBL" id="QURH01000321">
    <property type="protein sequence ID" value="RFU39827.1"/>
    <property type="molecule type" value="Genomic_DNA"/>
</dbReference>
<dbReference type="GO" id="GO:0016787">
    <property type="term" value="F:hydrolase activity"/>
    <property type="evidence" value="ECO:0007669"/>
    <property type="project" value="UniProtKB-KW"/>
</dbReference>
<dbReference type="NCBIfam" id="TIGR01549">
    <property type="entry name" value="HAD-SF-IA-v1"/>
    <property type="match status" value="1"/>
</dbReference>
<name>A0A372JII6_9ACTN</name>
<dbReference type="PANTHER" id="PTHR43316:SF3">
    <property type="entry name" value="HALOACID DEHALOGENASE, TYPE II (AFU_ORTHOLOGUE AFUA_2G07750)-RELATED"/>
    <property type="match status" value="1"/>
</dbReference>
<dbReference type="SFLD" id="SFLDG01129">
    <property type="entry name" value="C1.5:_HAD__Beta-PGM__Phosphata"/>
    <property type="match status" value="1"/>
</dbReference>
<comment type="caution">
    <text evidence="2">The sequence shown here is derived from an EMBL/GenBank/DDBJ whole genome shotgun (WGS) entry which is preliminary data.</text>
</comment>
<dbReference type="PRINTS" id="PR00413">
    <property type="entry name" value="HADHALOGNASE"/>
</dbReference>
<dbReference type="InterPro" id="IPR023214">
    <property type="entry name" value="HAD_sf"/>
</dbReference>
<sequence>MSIKAVIFDWGGTLTPWHDVDLARIWHDVCAAGLDPAQVADAAARLHAAEGELWRRGTDEHRSATLDEVFALAGVAPSEALLTAVFDHWTPHTLIDPAAPGLMRELRERGVKVGVLSNTMWSREWHERIFDRDGVLGLLDGAVYSSEIPWTKPHAGAFRAAMQAVGVDDPSACVFVGDRPFDDIHGAKSAGMRAALVPNSTVPSWRTEPDAVLHGGLADLLPHIDRWTS</sequence>
<dbReference type="SFLD" id="SFLDS00003">
    <property type="entry name" value="Haloacid_Dehalogenase"/>
    <property type="match status" value="1"/>
</dbReference>
<dbReference type="SUPFAM" id="SSF56784">
    <property type="entry name" value="HAD-like"/>
    <property type="match status" value="1"/>
</dbReference>
<dbReference type="InterPro" id="IPR006439">
    <property type="entry name" value="HAD-SF_hydro_IA"/>
</dbReference>
<dbReference type="OrthoDB" id="9810501at2"/>
<dbReference type="PANTHER" id="PTHR43316">
    <property type="entry name" value="HYDROLASE, HALOACID DELAHOGENASE-RELATED"/>
    <property type="match status" value="1"/>
</dbReference>
<dbReference type="AlphaFoldDB" id="A0A372JII6"/>
<evidence type="ECO:0000313" key="2">
    <source>
        <dbReference type="EMBL" id="RFU39827.1"/>
    </source>
</evidence>
<organism evidence="2 3">
    <name type="scientific">Actinomadura logoneensis</name>
    <dbReference type="NCBI Taxonomy" id="2293572"/>
    <lineage>
        <taxon>Bacteria</taxon>
        <taxon>Bacillati</taxon>
        <taxon>Actinomycetota</taxon>
        <taxon>Actinomycetes</taxon>
        <taxon>Streptosporangiales</taxon>
        <taxon>Thermomonosporaceae</taxon>
        <taxon>Actinomadura</taxon>
    </lineage>
</organism>
<reference evidence="2 3" key="1">
    <citation type="submission" date="2018-08" db="EMBL/GenBank/DDBJ databases">
        <title>Actinomadura jelena sp. nov., a novel Actinomycete isolated from soil in Chad.</title>
        <authorList>
            <person name="Shi L."/>
        </authorList>
    </citation>
    <scope>NUCLEOTIDE SEQUENCE [LARGE SCALE GENOMIC DNA]</scope>
    <source>
        <strain evidence="2 3">NEAU-G17</strain>
    </source>
</reference>
<dbReference type="Gene3D" id="3.40.50.1000">
    <property type="entry name" value="HAD superfamily/HAD-like"/>
    <property type="match status" value="1"/>
</dbReference>
<gene>
    <name evidence="2" type="ORF">DZF91_20280</name>
</gene>
<protein>
    <submittedName>
        <fullName evidence="2">HAD family hydrolase</fullName>
    </submittedName>
</protein>